<organism evidence="1 2">
    <name type="scientific">Acetobacter senegalensis</name>
    <dbReference type="NCBI Taxonomy" id="446692"/>
    <lineage>
        <taxon>Bacteria</taxon>
        <taxon>Pseudomonadati</taxon>
        <taxon>Pseudomonadota</taxon>
        <taxon>Alphaproteobacteria</taxon>
        <taxon>Acetobacterales</taxon>
        <taxon>Acetobacteraceae</taxon>
        <taxon>Acetobacter</taxon>
    </lineage>
</organism>
<dbReference type="Proteomes" id="UP000195072">
    <property type="component" value="Unassembled WGS sequence"/>
</dbReference>
<dbReference type="RefSeq" id="WP_086896560.1">
    <property type="nucleotide sequence ID" value="NZ_JOOZ01000002.1"/>
</dbReference>
<sequence length="318" mass="37808">MRCVILFRTHIWDDFTLRQYMRLPKSDSFDSVILANNTDGLCPPVENLPFVIFTTDDLLKMGLESGPDKNMVWWNADYPLYYYSSLFPNYDYYILCEYDVFINCDLEKIIKSISTEKKDIIALTSFASLEDCIYLQSADGVYPYENIRKTYFPFAIFSKKSIDFLYERRLVLSKHYREKKIYNWPHCELFVGTEIHASNLDVVQLTAYGKADYFSHYPPILEENIFYLREQNYIHPVLDSKRFLTSTIHYEGRPERFFNPFSTFHKTLRHYPFSFYVDPLRKALLTRFYRIANSIKKSLLKKLLAPKMIKPKKGSQHV</sequence>
<name>A0A252EMF8_9PROT</name>
<dbReference type="EMBL" id="JOOZ01000002">
    <property type="protein sequence ID" value="OUL67617.1"/>
    <property type="molecule type" value="Genomic_DNA"/>
</dbReference>
<dbReference type="AlphaFoldDB" id="A0A252EMF8"/>
<reference evidence="1 2" key="1">
    <citation type="submission" date="2014-06" db="EMBL/GenBank/DDBJ databases">
        <authorList>
            <person name="Ju J."/>
            <person name="Zhang J."/>
        </authorList>
    </citation>
    <scope>NUCLEOTIDE SEQUENCE [LARGE SCALE GENOMIC DNA]</scope>
    <source>
        <strain evidence="1">DmL_050</strain>
    </source>
</reference>
<accession>A0A252EMF8</accession>
<evidence type="ECO:0000313" key="2">
    <source>
        <dbReference type="Proteomes" id="UP000195072"/>
    </source>
</evidence>
<evidence type="ECO:0000313" key="1">
    <source>
        <dbReference type="EMBL" id="OUL67617.1"/>
    </source>
</evidence>
<gene>
    <name evidence="1" type="ORF">HK16_05315</name>
</gene>
<protein>
    <submittedName>
        <fullName evidence="1">Uncharacterized protein</fullName>
    </submittedName>
</protein>
<proteinExistence type="predicted"/>
<comment type="caution">
    <text evidence="1">The sequence shown here is derived from an EMBL/GenBank/DDBJ whole genome shotgun (WGS) entry which is preliminary data.</text>
</comment>